<comment type="caution">
    <text evidence="1">The sequence shown here is derived from an EMBL/GenBank/DDBJ whole genome shotgun (WGS) entry which is preliminary data.</text>
</comment>
<reference evidence="1 2" key="1">
    <citation type="journal article" date="2022" name="Genome Biol. Evol.">
        <title>The Spruce Budworm Genome: Reconstructing the Evolutionary History of Antifreeze Proteins.</title>
        <authorList>
            <person name="Beliveau C."/>
            <person name="Gagne P."/>
            <person name="Picq S."/>
            <person name="Vernygora O."/>
            <person name="Keeling C.I."/>
            <person name="Pinkney K."/>
            <person name="Doucet D."/>
            <person name="Wen F."/>
            <person name="Johnston J.S."/>
            <person name="Maaroufi H."/>
            <person name="Boyle B."/>
            <person name="Laroche J."/>
            <person name="Dewar K."/>
            <person name="Juretic N."/>
            <person name="Blackburn G."/>
            <person name="Nisole A."/>
            <person name="Brunet B."/>
            <person name="Brandao M."/>
            <person name="Lumley L."/>
            <person name="Duan J."/>
            <person name="Quan G."/>
            <person name="Lucarotti C.J."/>
            <person name="Roe A.D."/>
            <person name="Sperling F.A.H."/>
            <person name="Levesque R.C."/>
            <person name="Cusson M."/>
        </authorList>
    </citation>
    <scope>NUCLEOTIDE SEQUENCE [LARGE SCALE GENOMIC DNA]</scope>
    <source>
        <strain evidence="1">Glfc:IPQL:Cfum</strain>
    </source>
</reference>
<sequence length="94" mass="9552">MAAGLTRGRRYFFRAAAGNVKGWGGFTVSTPRSVVPSSWRDVSTRASRGDSGGAAAALEALATAAAGARQTAARATAATAAQEDRYHSPAVHCG</sequence>
<evidence type="ECO:0000313" key="1">
    <source>
        <dbReference type="EMBL" id="KAI8436203.1"/>
    </source>
</evidence>
<evidence type="ECO:0000313" key="2">
    <source>
        <dbReference type="Proteomes" id="UP001064048"/>
    </source>
</evidence>
<dbReference type="Proteomes" id="UP001064048">
    <property type="component" value="Chromosome 6"/>
</dbReference>
<name>A0ACC0KI82_CHOFU</name>
<protein>
    <submittedName>
        <fullName evidence="1">Uncharacterized protein</fullName>
    </submittedName>
</protein>
<keyword evidence="2" id="KW-1185">Reference proteome</keyword>
<proteinExistence type="predicted"/>
<dbReference type="EMBL" id="CM046106">
    <property type="protein sequence ID" value="KAI8436203.1"/>
    <property type="molecule type" value="Genomic_DNA"/>
</dbReference>
<gene>
    <name evidence="1" type="ORF">MSG28_004274</name>
</gene>
<accession>A0ACC0KI82</accession>
<organism evidence="1 2">
    <name type="scientific">Choristoneura fumiferana</name>
    <name type="common">Spruce budworm moth</name>
    <name type="synonym">Archips fumiferana</name>
    <dbReference type="NCBI Taxonomy" id="7141"/>
    <lineage>
        <taxon>Eukaryota</taxon>
        <taxon>Metazoa</taxon>
        <taxon>Ecdysozoa</taxon>
        <taxon>Arthropoda</taxon>
        <taxon>Hexapoda</taxon>
        <taxon>Insecta</taxon>
        <taxon>Pterygota</taxon>
        <taxon>Neoptera</taxon>
        <taxon>Endopterygota</taxon>
        <taxon>Lepidoptera</taxon>
        <taxon>Glossata</taxon>
        <taxon>Ditrysia</taxon>
        <taxon>Tortricoidea</taxon>
        <taxon>Tortricidae</taxon>
        <taxon>Tortricinae</taxon>
        <taxon>Choristoneura</taxon>
    </lineage>
</organism>